<dbReference type="RefSeq" id="XP_012192343.1">
    <property type="nucleotide sequence ID" value="XM_012336953.1"/>
</dbReference>
<sequence>MRRNVKLRMRANAQLMEHRRTYRCKPAMFLGIQGSDGRKPEDTSDEPGVYSASNGVPIPHAYEAQRVGREGPLLLQDFHLIDLISHFDRERIPERVVHAKGGGAHGIYRTTHPIPDLCLNNLFATQTECPITARFSTVGGESGSPDCARDPRGFSIKFRTEDGNMDWVFNNTPIFFLRDPAKFPHFIHTQKRDPQTHLTHSDDSIHFWDYMGANPESVHQFLYLMGPRGIPASWRHMQGYSGHTFKFVNKEGKWKYVQIHVLSQQGTKNLTNEEAAEQSPDAHQKDLFYAIENGDFPKWDVKYQIMDPADAPSSGVNVNDLTKVWPRDKFPLHPLGEIELNKNVANYFAEIEQIAFNPAHLVPGLEPSNDPVLQSRLFSYPDTHRHRIGVNYQQLPVNQAHPKHIPTNFQRDGGMAFYNQGARPNYISSLAPPEFRSRQVDIDSVHGDYEGHAIAFLSGVQEDDFVQPRAMWHKVFSQKDREQTIGNISGHMSTCKNQDVLKRAISVWHQVDPELAEKIAEPLGLKGKYKTDLRGEVFNGSHNFLGRNMDEEAGAAGQWSRADGAKKTREPVYGLTSNVHGLVNGNKTDASTTA</sequence>
<evidence type="ECO:0000259" key="12">
    <source>
        <dbReference type="SMART" id="SM01060"/>
    </source>
</evidence>
<evidence type="ECO:0000256" key="4">
    <source>
        <dbReference type="ARBA" id="ARBA00022723"/>
    </source>
</evidence>
<evidence type="ECO:0000256" key="2">
    <source>
        <dbReference type="ARBA" id="ARBA00022559"/>
    </source>
</evidence>
<dbReference type="InterPro" id="IPR010582">
    <property type="entry name" value="Catalase_immune_responsive"/>
</dbReference>
<dbReference type="InterPro" id="IPR024708">
    <property type="entry name" value="Catalase_AS"/>
</dbReference>
<dbReference type="GO" id="GO:0020037">
    <property type="term" value="F:heme binding"/>
    <property type="evidence" value="ECO:0007669"/>
    <property type="project" value="InterPro"/>
</dbReference>
<gene>
    <name evidence="13" type="ORF">PHSY_006350</name>
</gene>
<keyword evidence="14" id="KW-1185">Reference proteome</keyword>
<dbReference type="InterPro" id="IPR020835">
    <property type="entry name" value="Catalase_sf"/>
</dbReference>
<dbReference type="STRING" id="1305764.R9PBK9"/>
<feature type="region of interest" description="Disordered" evidence="11">
    <location>
        <begin position="33"/>
        <end position="53"/>
    </location>
</feature>
<comment type="catalytic activity">
    <reaction evidence="9">
        <text>2 H2O2 = O2 + 2 H2O</text>
        <dbReference type="Rhea" id="RHEA:20309"/>
        <dbReference type="ChEBI" id="CHEBI:15377"/>
        <dbReference type="ChEBI" id="CHEBI:15379"/>
        <dbReference type="ChEBI" id="CHEBI:16240"/>
        <dbReference type="EC" id="1.11.1.6"/>
    </reaction>
</comment>
<dbReference type="EMBL" id="DF238821">
    <property type="protein sequence ID" value="GAC98756.1"/>
    <property type="molecule type" value="Genomic_DNA"/>
</dbReference>
<accession>R9PBK9</accession>
<evidence type="ECO:0000256" key="8">
    <source>
        <dbReference type="ARBA" id="ARBA00044729"/>
    </source>
</evidence>
<dbReference type="GO" id="GO:0005777">
    <property type="term" value="C:peroxisome"/>
    <property type="evidence" value="ECO:0007669"/>
    <property type="project" value="TreeGrafter"/>
</dbReference>
<dbReference type="SMART" id="SM01060">
    <property type="entry name" value="Catalase"/>
    <property type="match status" value="1"/>
</dbReference>
<keyword evidence="5 9" id="KW-0560">Oxidoreductase</keyword>
<evidence type="ECO:0000256" key="6">
    <source>
        <dbReference type="ARBA" id="ARBA00023004"/>
    </source>
</evidence>
<keyword evidence="3 9" id="KW-0349">Heme</keyword>
<dbReference type="Gene3D" id="2.40.180.10">
    <property type="entry name" value="Catalase core domain"/>
    <property type="match status" value="1"/>
</dbReference>
<dbReference type="PROSITE" id="PS00438">
    <property type="entry name" value="CATALASE_2"/>
    <property type="match status" value="1"/>
</dbReference>
<evidence type="ECO:0000256" key="9">
    <source>
        <dbReference type="RuleBase" id="RU000498"/>
    </source>
</evidence>
<proteinExistence type="inferred from homology"/>
<dbReference type="PRINTS" id="PR00067">
    <property type="entry name" value="CATALASE"/>
</dbReference>
<dbReference type="GO" id="GO:0046872">
    <property type="term" value="F:metal ion binding"/>
    <property type="evidence" value="ECO:0007669"/>
    <property type="project" value="UniProtKB-KW"/>
</dbReference>
<evidence type="ECO:0000313" key="14">
    <source>
        <dbReference type="Proteomes" id="UP000014071"/>
    </source>
</evidence>
<dbReference type="AlphaFoldDB" id="R9PBK9"/>
<dbReference type="PROSITE" id="PS51402">
    <property type="entry name" value="CATALASE_3"/>
    <property type="match status" value="1"/>
</dbReference>
<dbReference type="OrthoDB" id="6880011at2759"/>
<evidence type="ECO:0000256" key="10">
    <source>
        <dbReference type="RuleBase" id="RU004142"/>
    </source>
</evidence>
<keyword evidence="2 9" id="KW-0575">Peroxidase</keyword>
<dbReference type="InterPro" id="IPR011614">
    <property type="entry name" value="Catalase_core"/>
</dbReference>
<dbReference type="FunFam" id="2.40.180.10:FF:000001">
    <property type="entry name" value="Catalase"/>
    <property type="match status" value="1"/>
</dbReference>
<dbReference type="eggNOG" id="KOG0047">
    <property type="taxonomic scope" value="Eukaryota"/>
</dbReference>
<dbReference type="HOGENOM" id="CLU_010645_2_1_1"/>
<name>R9PBK9_PSEHS</name>
<reference evidence="14" key="1">
    <citation type="journal article" date="2013" name="Genome Announc.">
        <title>Draft genome sequence of the basidiomycetous yeast-like fungus Pseudozyma hubeiensis SY62, which produces an abundant amount of the biosurfactant mannosylerythritol lipids.</title>
        <authorList>
            <person name="Konishi M."/>
            <person name="Hatada Y."/>
            <person name="Horiuchi J."/>
        </authorList>
    </citation>
    <scope>NUCLEOTIDE SEQUENCE [LARGE SCALE GENOMIC DNA]</scope>
    <source>
        <strain evidence="14">SY62</strain>
    </source>
</reference>
<dbReference type="GO" id="GO:0004096">
    <property type="term" value="F:catalase activity"/>
    <property type="evidence" value="ECO:0007669"/>
    <property type="project" value="UniProtKB-EC"/>
</dbReference>
<keyword evidence="7 9" id="KW-0376">Hydrogen peroxide</keyword>
<dbReference type="GeneID" id="24111622"/>
<dbReference type="SUPFAM" id="SSF56634">
    <property type="entry name" value="Heme-dependent catalase-like"/>
    <property type="match status" value="1"/>
</dbReference>
<keyword evidence="6 9" id="KW-0408">Iron</keyword>
<dbReference type="GO" id="GO:0042744">
    <property type="term" value="P:hydrogen peroxide catabolic process"/>
    <property type="evidence" value="ECO:0007669"/>
    <property type="project" value="UniProtKB-KW"/>
</dbReference>
<evidence type="ECO:0000256" key="5">
    <source>
        <dbReference type="ARBA" id="ARBA00023002"/>
    </source>
</evidence>
<dbReference type="PANTHER" id="PTHR11465:SF62">
    <property type="entry name" value="CATALASE T"/>
    <property type="match status" value="1"/>
</dbReference>
<evidence type="ECO:0000256" key="11">
    <source>
        <dbReference type="SAM" id="MobiDB-lite"/>
    </source>
</evidence>
<evidence type="ECO:0000256" key="3">
    <source>
        <dbReference type="ARBA" id="ARBA00022617"/>
    </source>
</evidence>
<keyword evidence="4 9" id="KW-0479">Metal-binding</keyword>
<dbReference type="Pfam" id="PF06628">
    <property type="entry name" value="Catalase-rel"/>
    <property type="match status" value="1"/>
</dbReference>
<dbReference type="PANTHER" id="PTHR11465">
    <property type="entry name" value="CATALASE"/>
    <property type="match status" value="1"/>
</dbReference>
<protein>
    <recommendedName>
        <fullName evidence="9">Catalase</fullName>
        <ecNumber evidence="9">1.11.1.6</ecNumber>
    </recommendedName>
</protein>
<comment type="function">
    <text evidence="8 10">Catalyzes the degradation of hydrogen peroxide (H(2)O(2)) generated by peroxisomal oxidases to water and oxygen, thereby protecting cells from the toxic effects of hydrogen peroxide.</text>
</comment>
<dbReference type="Pfam" id="PF00199">
    <property type="entry name" value="Catalase"/>
    <property type="match status" value="1"/>
</dbReference>
<dbReference type="PROSITE" id="PS00437">
    <property type="entry name" value="CATALASE_1"/>
    <property type="match status" value="1"/>
</dbReference>
<dbReference type="InterPro" id="IPR002226">
    <property type="entry name" value="Catalase_haem_BS"/>
</dbReference>
<dbReference type="Proteomes" id="UP000014071">
    <property type="component" value="Unassembled WGS sequence"/>
</dbReference>
<evidence type="ECO:0000256" key="1">
    <source>
        <dbReference type="ARBA" id="ARBA00005329"/>
    </source>
</evidence>
<comment type="similarity">
    <text evidence="1 9">Belongs to the catalase family.</text>
</comment>
<dbReference type="EC" id="1.11.1.6" evidence="9"/>
<dbReference type="InterPro" id="IPR018028">
    <property type="entry name" value="Catalase"/>
</dbReference>
<dbReference type="GO" id="GO:0005739">
    <property type="term" value="C:mitochondrion"/>
    <property type="evidence" value="ECO:0007669"/>
    <property type="project" value="TreeGrafter"/>
</dbReference>
<evidence type="ECO:0000256" key="7">
    <source>
        <dbReference type="ARBA" id="ARBA00023324"/>
    </source>
</evidence>
<feature type="domain" description="Catalase core" evidence="12">
    <location>
        <begin position="51"/>
        <end position="434"/>
    </location>
</feature>
<dbReference type="GO" id="GO:0042542">
    <property type="term" value="P:response to hydrogen peroxide"/>
    <property type="evidence" value="ECO:0007669"/>
    <property type="project" value="TreeGrafter"/>
</dbReference>
<organism evidence="13 14">
    <name type="scientific">Pseudozyma hubeiensis (strain SY62)</name>
    <name type="common">Yeast</name>
    <dbReference type="NCBI Taxonomy" id="1305764"/>
    <lineage>
        <taxon>Eukaryota</taxon>
        <taxon>Fungi</taxon>
        <taxon>Dikarya</taxon>
        <taxon>Basidiomycota</taxon>
        <taxon>Ustilaginomycotina</taxon>
        <taxon>Ustilaginomycetes</taxon>
        <taxon>Ustilaginales</taxon>
        <taxon>Ustilaginaceae</taxon>
        <taxon>Pseudozyma</taxon>
    </lineage>
</organism>
<evidence type="ECO:0000313" key="13">
    <source>
        <dbReference type="EMBL" id="GAC98756.1"/>
    </source>
</evidence>